<reference evidence="8" key="1">
    <citation type="submission" date="2024-06" db="EMBL/GenBank/DDBJ databases">
        <title>Methylostella associata gen. nov., sp. nov., a novel Ancalomicrobiaceae-affiliated facultatively methylotrophic bacteria that feed on methanotrophs of the genus Methylococcus.</title>
        <authorList>
            <person name="Saltykova V."/>
            <person name="Danilova O.V."/>
            <person name="Oshkin I.Y."/>
            <person name="Belova S.E."/>
            <person name="Pimenov N.V."/>
            <person name="Dedysh S.N."/>
        </authorList>
    </citation>
    <scope>NUCLEOTIDE SEQUENCE</scope>
    <source>
        <strain evidence="8">S20</strain>
    </source>
</reference>
<dbReference type="GO" id="GO:0005524">
    <property type="term" value="F:ATP binding"/>
    <property type="evidence" value="ECO:0007669"/>
    <property type="project" value="UniProtKB-KW"/>
</dbReference>
<dbReference type="RefSeq" id="WP_407048684.1">
    <property type="nucleotide sequence ID" value="NZ_CP158568.1"/>
</dbReference>
<evidence type="ECO:0000256" key="5">
    <source>
        <dbReference type="ARBA" id="ARBA00022967"/>
    </source>
</evidence>
<dbReference type="CDD" id="cd03214">
    <property type="entry name" value="ABC_Iron-Siderophores_B12_Hemin"/>
    <property type="match status" value="1"/>
</dbReference>
<gene>
    <name evidence="8" type="ORF">ABS361_16050</name>
</gene>
<sequence length="274" mass="29153">MTETPVLALEHVHHEVAGRTIVADLSLTVRSGECVAVTGPNGAGKTSLLRIAAGEVHPSRGRVLWNGTEAWRLPDWRLAAMRAVMSQSTAIGFSFPVADVVGLGFDGVGRRASPDLRRRAIARALEAADVFHLAARDVSTLSGGERQRVLFAKALAQLEAGSAEEQRRALLLDEPIASLDLSHQITLMQAVRRVADDGVAVVAVLHDLNLAAAFADRIVVVHDGRIAADGPPEATVTEAMLARVFGIVRRTATVGARAVPVVAPQFWEVPALRS</sequence>
<evidence type="ECO:0000259" key="7">
    <source>
        <dbReference type="PROSITE" id="PS50893"/>
    </source>
</evidence>
<dbReference type="Pfam" id="PF00005">
    <property type="entry name" value="ABC_tran"/>
    <property type="match status" value="1"/>
</dbReference>
<accession>A0AAU7X926</accession>
<dbReference type="PROSITE" id="PS00211">
    <property type="entry name" value="ABC_TRANSPORTER_1"/>
    <property type="match status" value="1"/>
</dbReference>
<dbReference type="AlphaFoldDB" id="A0AAU7X926"/>
<protein>
    <submittedName>
        <fullName evidence="8">Heme ABC transporter ATP-binding protein</fullName>
    </submittedName>
</protein>
<evidence type="ECO:0000256" key="1">
    <source>
        <dbReference type="ARBA" id="ARBA00005417"/>
    </source>
</evidence>
<dbReference type="InterPro" id="IPR003593">
    <property type="entry name" value="AAA+_ATPase"/>
</dbReference>
<dbReference type="PROSITE" id="PS50893">
    <property type="entry name" value="ABC_TRANSPORTER_2"/>
    <property type="match status" value="1"/>
</dbReference>
<evidence type="ECO:0000256" key="6">
    <source>
        <dbReference type="ARBA" id="ARBA00037066"/>
    </source>
</evidence>
<feature type="domain" description="ABC transporter" evidence="7">
    <location>
        <begin position="7"/>
        <end position="248"/>
    </location>
</feature>
<evidence type="ECO:0000256" key="3">
    <source>
        <dbReference type="ARBA" id="ARBA00022741"/>
    </source>
</evidence>
<dbReference type="Gene3D" id="3.40.50.300">
    <property type="entry name" value="P-loop containing nucleotide triphosphate hydrolases"/>
    <property type="match status" value="1"/>
</dbReference>
<keyword evidence="3" id="KW-0547">Nucleotide-binding</keyword>
<dbReference type="InterPro" id="IPR017871">
    <property type="entry name" value="ABC_transporter-like_CS"/>
</dbReference>
<comment type="similarity">
    <text evidence="1">Belongs to the ABC transporter superfamily.</text>
</comment>
<proteinExistence type="inferred from homology"/>
<dbReference type="PANTHER" id="PTHR42794">
    <property type="entry name" value="HEMIN IMPORT ATP-BINDING PROTEIN HMUV"/>
    <property type="match status" value="1"/>
</dbReference>
<name>A0AAU7X926_9HYPH</name>
<evidence type="ECO:0000313" key="8">
    <source>
        <dbReference type="EMBL" id="XBY43583.1"/>
    </source>
</evidence>
<keyword evidence="4 8" id="KW-0067">ATP-binding</keyword>
<dbReference type="SMART" id="SM00382">
    <property type="entry name" value="AAA"/>
    <property type="match status" value="1"/>
</dbReference>
<dbReference type="EMBL" id="CP158568">
    <property type="protein sequence ID" value="XBY43583.1"/>
    <property type="molecule type" value="Genomic_DNA"/>
</dbReference>
<comment type="function">
    <text evidence="6">Part of the ABC transporter complex HmuTUV involved in hemin import. Responsible for energy coupling to the transport system.</text>
</comment>
<organism evidence="8">
    <name type="scientific">Methyloraptor flagellatus</name>
    <dbReference type="NCBI Taxonomy" id="3162530"/>
    <lineage>
        <taxon>Bacteria</taxon>
        <taxon>Pseudomonadati</taxon>
        <taxon>Pseudomonadota</taxon>
        <taxon>Alphaproteobacteria</taxon>
        <taxon>Hyphomicrobiales</taxon>
        <taxon>Ancalomicrobiaceae</taxon>
        <taxon>Methyloraptor</taxon>
    </lineage>
</organism>
<dbReference type="GO" id="GO:0016887">
    <property type="term" value="F:ATP hydrolysis activity"/>
    <property type="evidence" value="ECO:0007669"/>
    <property type="project" value="InterPro"/>
</dbReference>
<dbReference type="InterPro" id="IPR027417">
    <property type="entry name" value="P-loop_NTPase"/>
</dbReference>
<dbReference type="SUPFAM" id="SSF52540">
    <property type="entry name" value="P-loop containing nucleoside triphosphate hydrolases"/>
    <property type="match status" value="1"/>
</dbReference>
<dbReference type="NCBIfam" id="NF010068">
    <property type="entry name" value="PRK13548.1"/>
    <property type="match status" value="1"/>
</dbReference>
<dbReference type="InterPro" id="IPR003439">
    <property type="entry name" value="ABC_transporter-like_ATP-bd"/>
</dbReference>
<evidence type="ECO:0000256" key="2">
    <source>
        <dbReference type="ARBA" id="ARBA00022448"/>
    </source>
</evidence>
<keyword evidence="5" id="KW-1278">Translocase</keyword>
<keyword evidence="2" id="KW-0813">Transport</keyword>
<evidence type="ECO:0000256" key="4">
    <source>
        <dbReference type="ARBA" id="ARBA00022840"/>
    </source>
</evidence>
<dbReference type="PANTHER" id="PTHR42794:SF1">
    <property type="entry name" value="HEMIN IMPORT ATP-BINDING PROTEIN HMUV"/>
    <property type="match status" value="1"/>
</dbReference>
<dbReference type="KEGG" id="mflg:ABS361_16050"/>